<keyword evidence="6 8" id="KW-0472">Membrane</keyword>
<dbReference type="Pfam" id="PF12606">
    <property type="entry name" value="RELT"/>
    <property type="match status" value="1"/>
</dbReference>
<evidence type="ECO:0000256" key="8">
    <source>
        <dbReference type="SAM" id="Phobius"/>
    </source>
</evidence>
<dbReference type="GO" id="GO:1900745">
    <property type="term" value="P:positive regulation of p38MAPK cascade"/>
    <property type="evidence" value="ECO:0007669"/>
    <property type="project" value="InterPro"/>
</dbReference>
<keyword evidence="5 8" id="KW-1133">Transmembrane helix</keyword>
<proteinExistence type="inferred from homology"/>
<feature type="compositionally biased region" description="Polar residues" evidence="7">
    <location>
        <begin position="127"/>
        <end position="139"/>
    </location>
</feature>
<dbReference type="Proteomes" id="UP000261600">
    <property type="component" value="Unplaced"/>
</dbReference>
<dbReference type="PANTHER" id="PTHR31037:SF1">
    <property type="entry name" value="RELT-LIKE PROTEIN 1"/>
    <property type="match status" value="1"/>
</dbReference>
<name>A0A3Q3IGA1_MONAL</name>
<evidence type="ECO:0000256" key="4">
    <source>
        <dbReference type="ARBA" id="ARBA00022692"/>
    </source>
</evidence>
<dbReference type="STRING" id="43700.ENSMALP00000003378"/>
<evidence type="ECO:0000256" key="1">
    <source>
        <dbReference type="ARBA" id="ARBA00004162"/>
    </source>
</evidence>
<evidence type="ECO:0000313" key="9">
    <source>
        <dbReference type="Ensembl" id="ENSMALP00000003378.1"/>
    </source>
</evidence>
<comment type="similarity">
    <text evidence="2">Belongs to the RELT family.</text>
</comment>
<comment type="subcellular location">
    <subcellularLocation>
        <location evidence="1">Cell membrane</location>
        <topology evidence="1">Single-pass membrane protein</topology>
    </subcellularLocation>
</comment>
<keyword evidence="4 8" id="KW-0812">Transmembrane</keyword>
<keyword evidence="3" id="KW-1003">Cell membrane</keyword>
<organism evidence="9 10">
    <name type="scientific">Monopterus albus</name>
    <name type="common">Swamp eel</name>
    <dbReference type="NCBI Taxonomy" id="43700"/>
    <lineage>
        <taxon>Eukaryota</taxon>
        <taxon>Metazoa</taxon>
        <taxon>Chordata</taxon>
        <taxon>Craniata</taxon>
        <taxon>Vertebrata</taxon>
        <taxon>Euteleostomi</taxon>
        <taxon>Actinopterygii</taxon>
        <taxon>Neopterygii</taxon>
        <taxon>Teleostei</taxon>
        <taxon>Neoteleostei</taxon>
        <taxon>Acanthomorphata</taxon>
        <taxon>Anabantaria</taxon>
        <taxon>Synbranchiformes</taxon>
        <taxon>Synbranchidae</taxon>
        <taxon>Monopterus</taxon>
    </lineage>
</organism>
<sequence length="273" mass="29495">TPPAPLPVNFATIFKTLFVPLCPSDGRTTDGQGAGGAAGTNSEYLAFVLVPVFFLLGLTGVVICHILKKKGYRCTTEAQDLGDEELNDTLSDNNDTVGQIVHYIMNNQANSDALKAMIHDNSIDSEVSPVTPNTPGTPTSPVAPISPGAPPGAPKHTCNHLHTIGDPASHRDICTRCSQKKWPLIRKPLAHKPEARRSHQGEVTVLAVGRFRVTKCVQPTRERRALLITDSNRSIPTSPADVEPKSRTTSESQQVSILETLFFASLWSLSRCV</sequence>
<evidence type="ECO:0000256" key="2">
    <source>
        <dbReference type="ARBA" id="ARBA00008688"/>
    </source>
</evidence>
<evidence type="ECO:0000256" key="3">
    <source>
        <dbReference type="ARBA" id="ARBA00022475"/>
    </source>
</evidence>
<keyword evidence="10" id="KW-1185">Reference proteome</keyword>
<dbReference type="InterPro" id="IPR042315">
    <property type="entry name" value="RELL1"/>
</dbReference>
<dbReference type="Ensembl" id="ENSMALT00000003465.1">
    <property type="protein sequence ID" value="ENSMALP00000003378.1"/>
    <property type="gene ID" value="ENSMALG00000002477.1"/>
</dbReference>
<reference evidence="9" key="2">
    <citation type="submission" date="2025-09" db="UniProtKB">
        <authorList>
            <consortium name="Ensembl"/>
        </authorList>
    </citation>
    <scope>IDENTIFICATION</scope>
</reference>
<feature type="region of interest" description="Disordered" evidence="7">
    <location>
        <begin position="127"/>
        <end position="165"/>
    </location>
</feature>
<dbReference type="AlphaFoldDB" id="A0A3Q3IGA1"/>
<accession>A0A3Q3IGA1</accession>
<evidence type="ECO:0000256" key="7">
    <source>
        <dbReference type="SAM" id="MobiDB-lite"/>
    </source>
</evidence>
<dbReference type="PANTHER" id="PTHR31037">
    <property type="entry name" value="RELT-LIKE PROTEIN 1-RELATED"/>
    <property type="match status" value="1"/>
</dbReference>
<evidence type="ECO:0000256" key="5">
    <source>
        <dbReference type="ARBA" id="ARBA00022989"/>
    </source>
</evidence>
<feature type="transmembrane region" description="Helical" evidence="8">
    <location>
        <begin position="44"/>
        <end position="67"/>
    </location>
</feature>
<reference evidence="9" key="1">
    <citation type="submission" date="2025-08" db="UniProtKB">
        <authorList>
            <consortium name="Ensembl"/>
        </authorList>
    </citation>
    <scope>IDENTIFICATION</scope>
</reference>
<protein>
    <submittedName>
        <fullName evidence="9">Uncharacterized protein</fullName>
    </submittedName>
</protein>
<feature type="region of interest" description="Disordered" evidence="7">
    <location>
        <begin position="229"/>
        <end position="251"/>
    </location>
</feature>
<evidence type="ECO:0000313" key="10">
    <source>
        <dbReference type="Proteomes" id="UP000261600"/>
    </source>
</evidence>
<dbReference type="InterPro" id="IPR022248">
    <property type="entry name" value="TNF_rcpt_RELT"/>
</dbReference>
<dbReference type="GO" id="GO:0005886">
    <property type="term" value="C:plasma membrane"/>
    <property type="evidence" value="ECO:0007669"/>
    <property type="project" value="UniProtKB-SubCell"/>
</dbReference>
<evidence type="ECO:0000256" key="6">
    <source>
        <dbReference type="ARBA" id="ARBA00023136"/>
    </source>
</evidence>